<dbReference type="InterPro" id="IPR036322">
    <property type="entry name" value="WD40_repeat_dom_sf"/>
</dbReference>
<accession>A0A1R1PZ44</accession>
<keyword evidence="4" id="KW-1185">Reference proteome</keyword>
<organism evidence="3 4">
    <name type="scientific">Zancudomyces culisetae</name>
    <name type="common">Gut fungus</name>
    <name type="synonym">Smittium culisetae</name>
    <dbReference type="NCBI Taxonomy" id="1213189"/>
    <lineage>
        <taxon>Eukaryota</taxon>
        <taxon>Fungi</taxon>
        <taxon>Fungi incertae sedis</taxon>
        <taxon>Zoopagomycota</taxon>
        <taxon>Kickxellomycotina</taxon>
        <taxon>Harpellomycetes</taxon>
        <taxon>Harpellales</taxon>
        <taxon>Legeriomycetaceae</taxon>
        <taxon>Zancudomyces</taxon>
    </lineage>
</organism>
<dbReference type="SMART" id="SM00320">
    <property type="entry name" value="WD40"/>
    <property type="match status" value="1"/>
</dbReference>
<dbReference type="EMBL" id="LSSK01000010">
    <property type="protein sequence ID" value="OMH86215.1"/>
    <property type="molecule type" value="Genomic_DNA"/>
</dbReference>
<keyword evidence="1" id="KW-0853">WD repeat</keyword>
<dbReference type="PROSITE" id="PS50294">
    <property type="entry name" value="WD_REPEATS_REGION"/>
    <property type="match status" value="1"/>
</dbReference>
<dbReference type="InterPro" id="IPR001680">
    <property type="entry name" value="WD40_rpt"/>
</dbReference>
<dbReference type="Proteomes" id="UP000188320">
    <property type="component" value="Unassembled WGS sequence"/>
</dbReference>
<evidence type="ECO:0000256" key="1">
    <source>
        <dbReference type="PROSITE-ProRule" id="PRU00221"/>
    </source>
</evidence>
<evidence type="ECO:0000313" key="4">
    <source>
        <dbReference type="Proteomes" id="UP000188320"/>
    </source>
</evidence>
<reference evidence="4" key="1">
    <citation type="submission" date="2017-01" db="EMBL/GenBank/DDBJ databases">
        <authorList>
            <person name="Wang Y."/>
            <person name="White M."/>
            <person name="Kvist S."/>
            <person name="Moncalvo J.-M."/>
        </authorList>
    </citation>
    <scope>NUCLEOTIDE SEQUENCE [LARGE SCALE GENOMIC DNA]</scope>
    <source>
        <strain evidence="4">COL-18-3</strain>
    </source>
</reference>
<gene>
    <name evidence="3" type="ORF">AX774_g242</name>
</gene>
<evidence type="ECO:0000313" key="3">
    <source>
        <dbReference type="EMBL" id="OMH86215.1"/>
    </source>
</evidence>
<dbReference type="InterPro" id="IPR015943">
    <property type="entry name" value="WD40/YVTN_repeat-like_dom_sf"/>
</dbReference>
<proteinExistence type="predicted"/>
<comment type="caution">
    <text evidence="3">The sequence shown here is derived from an EMBL/GenBank/DDBJ whole genome shotgun (WGS) entry which is preliminary data.</text>
</comment>
<dbReference type="Gene3D" id="2.130.10.10">
    <property type="entry name" value="YVTN repeat-like/Quinoprotein amine dehydrogenase"/>
    <property type="match status" value="1"/>
</dbReference>
<dbReference type="SUPFAM" id="SSF50978">
    <property type="entry name" value="WD40 repeat-like"/>
    <property type="match status" value="1"/>
</dbReference>
<feature type="repeat" description="WD" evidence="1">
    <location>
        <begin position="11"/>
        <end position="53"/>
    </location>
</feature>
<dbReference type="AlphaFoldDB" id="A0A1R1PZ44"/>
<feature type="signal peptide" evidence="2">
    <location>
        <begin position="1"/>
        <end position="15"/>
    </location>
</feature>
<dbReference type="OrthoDB" id="2191304at2759"/>
<name>A0A1R1PZ44_ZANCU</name>
<feature type="chain" id="PRO_5012300187" evidence="2">
    <location>
        <begin position="16"/>
        <end position="98"/>
    </location>
</feature>
<protein>
    <submittedName>
        <fullName evidence="3">Uncharacterized protein</fullName>
    </submittedName>
</protein>
<evidence type="ECO:0000256" key="2">
    <source>
        <dbReference type="SAM" id="SignalP"/>
    </source>
</evidence>
<keyword evidence="2" id="KW-0732">Signal</keyword>
<sequence length="98" mass="11025">MFAVYIFFLETVAHSSVITGVEWNSSDTKRFSSCSYDGRLRYWDITTSKCVQSFSLEFKISNHSVAQNGNHHLISANQGKSIVSKWLPKNEYALVTGG</sequence>
<dbReference type="PROSITE" id="PS50082">
    <property type="entry name" value="WD_REPEATS_2"/>
    <property type="match status" value="1"/>
</dbReference>